<gene>
    <name evidence="1" type="ORF">Q31b_39210</name>
</gene>
<dbReference type="AlphaFoldDB" id="A0A5C6DNH8"/>
<organism evidence="1 2">
    <name type="scientific">Novipirellula aureliae</name>
    <dbReference type="NCBI Taxonomy" id="2527966"/>
    <lineage>
        <taxon>Bacteria</taxon>
        <taxon>Pseudomonadati</taxon>
        <taxon>Planctomycetota</taxon>
        <taxon>Planctomycetia</taxon>
        <taxon>Pirellulales</taxon>
        <taxon>Pirellulaceae</taxon>
        <taxon>Novipirellula</taxon>
    </lineage>
</organism>
<proteinExistence type="predicted"/>
<sequence>MNGRETRDCIWQGTVDNWGDGVLLCYLGEVHKRCPACQGYSIPMPSSHCHLPRFDTWGWATSRFS</sequence>
<accession>A0A5C6DNH8</accession>
<dbReference type="EMBL" id="SJPY01000006">
    <property type="protein sequence ID" value="TWU38843.1"/>
    <property type="molecule type" value="Genomic_DNA"/>
</dbReference>
<name>A0A5C6DNH8_9BACT</name>
<reference evidence="1 2" key="1">
    <citation type="submission" date="2019-02" db="EMBL/GenBank/DDBJ databases">
        <title>Deep-cultivation of Planctomycetes and their phenomic and genomic characterization uncovers novel biology.</title>
        <authorList>
            <person name="Wiegand S."/>
            <person name="Jogler M."/>
            <person name="Boedeker C."/>
            <person name="Pinto D."/>
            <person name="Vollmers J."/>
            <person name="Rivas-Marin E."/>
            <person name="Kohn T."/>
            <person name="Peeters S.H."/>
            <person name="Heuer A."/>
            <person name="Rast P."/>
            <person name="Oberbeckmann S."/>
            <person name="Bunk B."/>
            <person name="Jeske O."/>
            <person name="Meyerdierks A."/>
            <person name="Storesund J.E."/>
            <person name="Kallscheuer N."/>
            <person name="Luecker S."/>
            <person name="Lage O.M."/>
            <person name="Pohl T."/>
            <person name="Merkel B.J."/>
            <person name="Hornburger P."/>
            <person name="Mueller R.-W."/>
            <person name="Bruemmer F."/>
            <person name="Labrenz M."/>
            <person name="Spormann A.M."/>
            <person name="Op Den Camp H."/>
            <person name="Overmann J."/>
            <person name="Amann R."/>
            <person name="Jetten M.S.M."/>
            <person name="Mascher T."/>
            <person name="Medema M.H."/>
            <person name="Devos D.P."/>
            <person name="Kaster A.-K."/>
            <person name="Ovreas L."/>
            <person name="Rohde M."/>
            <person name="Galperin M.Y."/>
            <person name="Jogler C."/>
        </authorList>
    </citation>
    <scope>NUCLEOTIDE SEQUENCE [LARGE SCALE GENOMIC DNA]</scope>
    <source>
        <strain evidence="1 2">Q31b</strain>
    </source>
</reference>
<evidence type="ECO:0000313" key="1">
    <source>
        <dbReference type="EMBL" id="TWU38843.1"/>
    </source>
</evidence>
<evidence type="ECO:0000313" key="2">
    <source>
        <dbReference type="Proteomes" id="UP000315471"/>
    </source>
</evidence>
<comment type="caution">
    <text evidence="1">The sequence shown here is derived from an EMBL/GenBank/DDBJ whole genome shotgun (WGS) entry which is preliminary data.</text>
</comment>
<dbReference type="Proteomes" id="UP000315471">
    <property type="component" value="Unassembled WGS sequence"/>
</dbReference>
<keyword evidence="2" id="KW-1185">Reference proteome</keyword>
<protein>
    <submittedName>
        <fullName evidence="1">Uncharacterized protein</fullName>
    </submittedName>
</protein>